<reference evidence="1 2" key="1">
    <citation type="journal article" date="2015" name="Microbiome">
        <title>Genomic resolution of linkages in carbon, nitrogen, and sulfur cycling among widespread estuary sediment bacteria.</title>
        <authorList>
            <person name="Baker B.J."/>
            <person name="Lazar C.S."/>
            <person name="Teske A.P."/>
            <person name="Dick G.J."/>
        </authorList>
    </citation>
    <scope>NUCLEOTIDE SEQUENCE [LARGE SCALE GENOMIC DNA]</scope>
    <source>
        <strain evidence="1">DG_24</strain>
    </source>
</reference>
<dbReference type="SUPFAM" id="SSF48208">
    <property type="entry name" value="Six-hairpin glycosidases"/>
    <property type="match status" value="1"/>
</dbReference>
<evidence type="ECO:0000313" key="1">
    <source>
        <dbReference type="EMBL" id="KPJ53903.1"/>
    </source>
</evidence>
<protein>
    <submittedName>
        <fullName evidence="1">Uncharacterized protein</fullName>
    </submittedName>
</protein>
<gene>
    <name evidence="1" type="ORF">AMJ39_02620</name>
</gene>
<dbReference type="AlphaFoldDB" id="A0A0S7WV93"/>
<name>A0A0S7WV93_UNCT6</name>
<dbReference type="GO" id="GO:0005975">
    <property type="term" value="P:carbohydrate metabolic process"/>
    <property type="evidence" value="ECO:0007669"/>
    <property type="project" value="InterPro"/>
</dbReference>
<proteinExistence type="predicted"/>
<organism evidence="1 2">
    <name type="scientific">candidate division TA06 bacterium DG_24</name>
    <dbReference type="NCBI Taxonomy" id="1703770"/>
    <lineage>
        <taxon>Bacteria</taxon>
        <taxon>Bacteria division TA06</taxon>
    </lineage>
</organism>
<comment type="caution">
    <text evidence="1">The sequence shown here is derived from an EMBL/GenBank/DDBJ whole genome shotgun (WGS) entry which is preliminary data.</text>
</comment>
<sequence>MRYRTQILLCLAVLTLAYIAGTDLAEGTPYWSLEDMSKAELQGAIDGGTSYAGPFLQDRSSRFLSPGLETPDYLEHYTLLAGFLRGLQVWNPGGPDHGGMREGEHLPDIIETDNTAEAIWVWSHYYELTGDDSYYPNVEAAWEYCMAHPAYNEEGPPPGPLAYYKVYNCAWALAAEVKYRNVYADTTYLWYSDTCATFIIAYPLDVHAGAPYFSLNAPVLGWAVGNLYSYGMDVGSTAYQEGAVELGDSVRTWIEEAPVRLAIKYWAMSGGAPFWGVLNSCFRMYPDGERAWATEYGPYLDTEVYSGQFQNAYRGWYALGHDACWEATADTTYKRAHVHLADTLVLNDGDVDGGIPASDPEPDNQDQSWVSNYLGYMGLDILIPVVDVAIAPDTTVVPRGGTLGFLVSLANNTDAAQAFYGQTEAYLPNGQPYAGNPLIGPLPVALQPLQVRTVHFSHSIPLNAPLGTYHYRVKIGTPPNTLIDEEEFAFTVTE</sequence>
<evidence type="ECO:0000313" key="2">
    <source>
        <dbReference type="Proteomes" id="UP000052008"/>
    </source>
</evidence>
<dbReference type="Proteomes" id="UP000052008">
    <property type="component" value="Unassembled WGS sequence"/>
</dbReference>
<dbReference type="EMBL" id="LIZS01000010">
    <property type="protein sequence ID" value="KPJ53903.1"/>
    <property type="molecule type" value="Genomic_DNA"/>
</dbReference>
<accession>A0A0S7WV93</accession>
<dbReference type="InterPro" id="IPR008928">
    <property type="entry name" value="6-hairpin_glycosidase_sf"/>
</dbReference>